<dbReference type="RefSeq" id="XP_017016833.2">
    <property type="nucleotide sequence ID" value="XM_017161344.2"/>
</dbReference>
<evidence type="ECO:0000313" key="10">
    <source>
        <dbReference type="Proteomes" id="UP001652661"/>
    </source>
</evidence>
<reference evidence="11" key="2">
    <citation type="submission" date="2025-08" db="UniProtKB">
        <authorList>
            <consortium name="RefSeq"/>
        </authorList>
    </citation>
    <scope>IDENTIFICATION</scope>
    <source>
        <strain evidence="11">14028-0561.14</strain>
        <tissue evidence="11">Whole fly</tissue>
    </source>
</reference>
<evidence type="ECO:0000256" key="5">
    <source>
        <dbReference type="ARBA" id="ARBA00023136"/>
    </source>
</evidence>
<dbReference type="Proteomes" id="UP001652661">
    <property type="component" value="Chromosome 2R"/>
</dbReference>
<sequence>MQGKMFPILLISVLQFVVAPVLGHIQIIHELNLALRTELNVLIDVEDFLSSSILYGLDTPRIQLSSKSIEAMNLRLRGNFTSQALIIVQLMEFGLDPKVVDFLPLLLDRLHELHIVFLSKEDPESLQTELYTYCYKEGFINVILIYNDCLYSYLPYPSIQPIRLEYLTRGKRIRNFQGFPVRIIRSNITPRDFEYYNDRNELVRGGYIFAAAKEFIDRFNGSLTSVLVPDGPKTDYEWYRAVIRMVLTKEIDLICYYKDVQFEWDIPYTEPLSIIKSYFIVPHARPLSSYLYYSRPFRWTLWLVVAFTVFYGALMLYVGSGQDQNEMGECLLYSLSHILNTCNEAIRTAGWRDQLIHVILTLGGFMLTNLYLATLSSILTSGLSESQYKTIEDLVDAPYPSLHDELYLKQYRANTFLPEALRLNSVTINLTLFKAYRDSLNRSYIYLSFEDRLELSLMMQYLLKTPRFDVIPQGVTFSLEGFYVSRSLPYLGLVSELMSRLQEHGINMKMKRDTFWVMIKQKMYTLMRDEEPTTKAFDLQFYYFAFALWSVGLAISFVIFLGEKYYSRSSSKNEIKY</sequence>
<keyword evidence="10" id="KW-1185">Reference proteome</keyword>
<dbReference type="GeneID" id="108070747"/>
<dbReference type="PANTHER" id="PTHR42643">
    <property type="entry name" value="IONOTROPIC RECEPTOR 20A-RELATED"/>
    <property type="match status" value="1"/>
</dbReference>
<feature type="transmembrane region" description="Helical" evidence="8">
    <location>
        <begin position="355"/>
        <end position="379"/>
    </location>
</feature>
<evidence type="ECO:0000313" key="11">
    <source>
        <dbReference type="RefSeq" id="XP_017016833.2"/>
    </source>
</evidence>
<comment type="subcellular location">
    <subcellularLocation>
        <location evidence="1">Cell membrane</location>
        <topology evidence="1">Multi-pass membrane protein</topology>
    </subcellularLocation>
</comment>
<accession>A0A6P4I2C4</accession>
<feature type="chain" id="PRO_5046295917" evidence="9">
    <location>
        <begin position="24"/>
        <end position="577"/>
    </location>
</feature>
<feature type="signal peptide" evidence="9">
    <location>
        <begin position="1"/>
        <end position="23"/>
    </location>
</feature>
<keyword evidence="5 8" id="KW-0472">Membrane</keyword>
<evidence type="ECO:0000256" key="3">
    <source>
        <dbReference type="ARBA" id="ARBA00022692"/>
    </source>
</evidence>
<keyword evidence="6" id="KW-0675">Receptor</keyword>
<evidence type="ECO:0000256" key="8">
    <source>
        <dbReference type="SAM" id="Phobius"/>
    </source>
</evidence>
<dbReference type="GO" id="GO:0005886">
    <property type="term" value="C:plasma membrane"/>
    <property type="evidence" value="ECO:0007669"/>
    <property type="project" value="UniProtKB-SubCell"/>
</dbReference>
<keyword evidence="2" id="KW-1003">Cell membrane</keyword>
<evidence type="ECO:0000256" key="7">
    <source>
        <dbReference type="ARBA" id="ARBA00023180"/>
    </source>
</evidence>
<keyword evidence="7" id="KW-0325">Glycoprotein</keyword>
<keyword evidence="3 8" id="KW-0812">Transmembrane</keyword>
<dbReference type="SUPFAM" id="SSF53850">
    <property type="entry name" value="Periplasmic binding protein-like II"/>
    <property type="match status" value="1"/>
</dbReference>
<dbReference type="AlphaFoldDB" id="A0A6P4I2C4"/>
<dbReference type="OrthoDB" id="5984008at2759"/>
<protein>
    <submittedName>
        <fullName evidence="11">Uncharacterized protein</fullName>
    </submittedName>
</protein>
<feature type="transmembrane region" description="Helical" evidence="8">
    <location>
        <begin position="299"/>
        <end position="318"/>
    </location>
</feature>
<evidence type="ECO:0000256" key="6">
    <source>
        <dbReference type="ARBA" id="ARBA00023170"/>
    </source>
</evidence>
<evidence type="ECO:0000256" key="1">
    <source>
        <dbReference type="ARBA" id="ARBA00004651"/>
    </source>
</evidence>
<dbReference type="PANTHER" id="PTHR42643:SF39">
    <property type="entry name" value="IONOTROPIC RECEPTOR 56A-RELATED"/>
    <property type="match status" value="1"/>
</dbReference>
<reference evidence="10" key="1">
    <citation type="submission" date="2025-05" db="UniProtKB">
        <authorList>
            <consortium name="RefSeq"/>
        </authorList>
    </citation>
    <scope>NUCLEOTIDE SEQUENCE [LARGE SCALE GENOMIC DNA]</scope>
    <source>
        <strain evidence="10">14028-0561.14</strain>
    </source>
</reference>
<evidence type="ECO:0000256" key="2">
    <source>
        <dbReference type="ARBA" id="ARBA00022475"/>
    </source>
</evidence>
<feature type="transmembrane region" description="Helical" evidence="8">
    <location>
        <begin position="541"/>
        <end position="562"/>
    </location>
</feature>
<keyword evidence="4 8" id="KW-1133">Transmembrane helix</keyword>
<keyword evidence="9" id="KW-0732">Signal</keyword>
<organism evidence="10 11">
    <name type="scientific">Drosophila kikkawai</name>
    <name type="common">Fruit fly</name>
    <dbReference type="NCBI Taxonomy" id="30033"/>
    <lineage>
        <taxon>Eukaryota</taxon>
        <taxon>Metazoa</taxon>
        <taxon>Ecdysozoa</taxon>
        <taxon>Arthropoda</taxon>
        <taxon>Hexapoda</taxon>
        <taxon>Insecta</taxon>
        <taxon>Pterygota</taxon>
        <taxon>Neoptera</taxon>
        <taxon>Endopterygota</taxon>
        <taxon>Diptera</taxon>
        <taxon>Brachycera</taxon>
        <taxon>Muscomorpha</taxon>
        <taxon>Ephydroidea</taxon>
        <taxon>Drosophilidae</taxon>
        <taxon>Drosophila</taxon>
        <taxon>Sophophora</taxon>
    </lineage>
</organism>
<gene>
    <name evidence="11" type="primary">LOC108070747</name>
</gene>
<dbReference type="InterPro" id="IPR052192">
    <property type="entry name" value="Insect_Ionotropic_Sensory_Rcpt"/>
</dbReference>
<name>A0A6P4I2C4_DROKI</name>
<evidence type="ECO:0000256" key="4">
    <source>
        <dbReference type="ARBA" id="ARBA00022989"/>
    </source>
</evidence>
<evidence type="ECO:0000256" key="9">
    <source>
        <dbReference type="SAM" id="SignalP"/>
    </source>
</evidence>
<proteinExistence type="predicted"/>